<reference evidence="3 4" key="1">
    <citation type="journal article" date="2019" name="Int. J. Syst. Evol. Microbiol.">
        <title>The Global Catalogue of Microorganisms (GCM) 10K type strain sequencing project: providing services to taxonomists for standard genome sequencing and annotation.</title>
        <authorList>
            <consortium name="The Broad Institute Genomics Platform"/>
            <consortium name="The Broad Institute Genome Sequencing Center for Infectious Disease"/>
            <person name="Wu L."/>
            <person name="Ma J."/>
        </authorList>
    </citation>
    <scope>NUCLEOTIDE SEQUENCE [LARGE SCALE GENOMIC DNA]</scope>
    <source>
        <strain evidence="3 4">JCM 12696</strain>
    </source>
</reference>
<evidence type="ECO:0000313" key="3">
    <source>
        <dbReference type="EMBL" id="GAA1153395.1"/>
    </source>
</evidence>
<dbReference type="Gene3D" id="1.10.260.40">
    <property type="entry name" value="lambda repressor-like DNA-binding domains"/>
    <property type="match status" value="1"/>
</dbReference>
<organism evidence="3 4">
    <name type="scientific">Streptomyces hebeiensis</name>
    <dbReference type="NCBI Taxonomy" id="229486"/>
    <lineage>
        <taxon>Bacteria</taxon>
        <taxon>Bacillati</taxon>
        <taxon>Actinomycetota</taxon>
        <taxon>Actinomycetes</taxon>
        <taxon>Kitasatosporales</taxon>
        <taxon>Streptomycetaceae</taxon>
        <taxon>Streptomyces</taxon>
    </lineage>
</organism>
<sequence>MVEDSQQGVLISGEENVAVRIKLEREARGWSTNSLSDRLNEAGFDMNPSAVWRIENRKRRINVDEAIGFAEVFGIDLRNLVGSPNLAAKARAMELIDAVVDAFRQTQRASAAFTKARVALDAYLAEHPDIREEADVMVSNAIAQAADSHLLEAYGPAPGDHPADGNGPSGDA</sequence>
<dbReference type="RefSeq" id="WP_344269744.1">
    <property type="nucleotide sequence ID" value="NZ_BAAAKV010000004.1"/>
</dbReference>
<name>A0ABN1UL83_9ACTN</name>
<gene>
    <name evidence="3" type="ORF">GCM10009654_06190</name>
</gene>
<keyword evidence="4" id="KW-1185">Reference proteome</keyword>
<dbReference type="CDD" id="cd00093">
    <property type="entry name" value="HTH_XRE"/>
    <property type="match status" value="1"/>
</dbReference>
<proteinExistence type="predicted"/>
<feature type="region of interest" description="Disordered" evidence="1">
    <location>
        <begin position="152"/>
        <end position="172"/>
    </location>
</feature>
<dbReference type="SUPFAM" id="SSF47413">
    <property type="entry name" value="lambda repressor-like DNA-binding domains"/>
    <property type="match status" value="1"/>
</dbReference>
<comment type="caution">
    <text evidence="3">The sequence shown here is derived from an EMBL/GenBank/DDBJ whole genome shotgun (WGS) entry which is preliminary data.</text>
</comment>
<evidence type="ECO:0000313" key="4">
    <source>
        <dbReference type="Proteomes" id="UP001501371"/>
    </source>
</evidence>
<accession>A0ABN1UL83</accession>
<evidence type="ECO:0000256" key="1">
    <source>
        <dbReference type="SAM" id="MobiDB-lite"/>
    </source>
</evidence>
<protein>
    <recommendedName>
        <fullName evidence="2">HTH cro/C1-type domain-containing protein</fullName>
    </recommendedName>
</protein>
<dbReference type="EMBL" id="BAAAKV010000004">
    <property type="protein sequence ID" value="GAA1153395.1"/>
    <property type="molecule type" value="Genomic_DNA"/>
</dbReference>
<dbReference type="InterPro" id="IPR001387">
    <property type="entry name" value="Cro/C1-type_HTH"/>
</dbReference>
<dbReference type="InterPro" id="IPR010982">
    <property type="entry name" value="Lambda_DNA-bd_dom_sf"/>
</dbReference>
<evidence type="ECO:0000259" key="2">
    <source>
        <dbReference type="PROSITE" id="PS50943"/>
    </source>
</evidence>
<dbReference type="PROSITE" id="PS50943">
    <property type="entry name" value="HTH_CROC1"/>
    <property type="match status" value="1"/>
</dbReference>
<dbReference type="Proteomes" id="UP001501371">
    <property type="component" value="Unassembled WGS sequence"/>
</dbReference>
<feature type="domain" description="HTH cro/C1-type" evidence="2">
    <location>
        <begin position="21"/>
        <end position="80"/>
    </location>
</feature>
<dbReference type="SMART" id="SM00530">
    <property type="entry name" value="HTH_XRE"/>
    <property type="match status" value="1"/>
</dbReference>
<dbReference type="Pfam" id="PF01381">
    <property type="entry name" value="HTH_3"/>
    <property type="match status" value="1"/>
</dbReference>